<dbReference type="InterPro" id="IPR052715">
    <property type="entry name" value="RAYT_transposase"/>
</dbReference>
<protein>
    <recommendedName>
        <fullName evidence="1">Transposase IS200-like domain-containing protein</fullName>
    </recommendedName>
</protein>
<dbReference type="eggNOG" id="COG1943">
    <property type="taxonomic scope" value="Bacteria"/>
</dbReference>
<reference evidence="2 3" key="1">
    <citation type="submission" date="2011-08" db="EMBL/GenBank/DDBJ databases">
        <authorList>
            <person name="Weinstock G."/>
            <person name="Sodergren E."/>
            <person name="Clifton S."/>
            <person name="Fulton L."/>
            <person name="Fulton B."/>
            <person name="Courtney L."/>
            <person name="Fronick C."/>
            <person name="Harrison M."/>
            <person name="Strong C."/>
            <person name="Farmer C."/>
            <person name="Delahaunty K."/>
            <person name="Markovic C."/>
            <person name="Hall O."/>
            <person name="Minx P."/>
            <person name="Tomlinson C."/>
            <person name="Mitreva M."/>
            <person name="Hou S."/>
            <person name="Chen J."/>
            <person name="Wollam A."/>
            <person name="Pepin K.H."/>
            <person name="Johnson M."/>
            <person name="Bhonagiri V."/>
            <person name="Zhang X."/>
            <person name="Suruliraj S."/>
            <person name="Warren W."/>
            <person name="Chinwalla A."/>
            <person name="Mardis E.R."/>
            <person name="Wilson R.K."/>
        </authorList>
    </citation>
    <scope>NUCLEOTIDE SEQUENCE [LARGE SCALE GENOMIC DNA]</scope>
    <source>
        <strain evidence="2 3">DSM 18206</strain>
    </source>
</reference>
<dbReference type="Gene3D" id="3.30.70.1290">
    <property type="entry name" value="Transposase IS200-like"/>
    <property type="match status" value="1"/>
</dbReference>
<gene>
    <name evidence="2" type="ORF">HMPREF0673_02598</name>
</gene>
<comment type="caution">
    <text evidence="2">The sequence shown here is derived from an EMBL/GenBank/DDBJ whole genome shotgun (WGS) entry which is preliminary data.</text>
</comment>
<evidence type="ECO:0000259" key="1">
    <source>
        <dbReference type="SMART" id="SM01321"/>
    </source>
</evidence>
<accession>G6B129</accession>
<dbReference type="GO" id="GO:0043565">
    <property type="term" value="F:sequence-specific DNA binding"/>
    <property type="evidence" value="ECO:0007669"/>
    <property type="project" value="TreeGrafter"/>
</dbReference>
<evidence type="ECO:0000313" key="2">
    <source>
        <dbReference type="EMBL" id="EHJ36960.1"/>
    </source>
</evidence>
<evidence type="ECO:0000313" key="3">
    <source>
        <dbReference type="Proteomes" id="UP000004407"/>
    </source>
</evidence>
<dbReference type="AlphaFoldDB" id="G6B129"/>
<dbReference type="InterPro" id="IPR036515">
    <property type="entry name" value="Transposase_17_sf"/>
</dbReference>
<dbReference type="InterPro" id="IPR002686">
    <property type="entry name" value="Transposase_17"/>
</dbReference>
<dbReference type="Proteomes" id="UP000004407">
    <property type="component" value="Unassembled WGS sequence"/>
</dbReference>
<dbReference type="PANTHER" id="PTHR36966:SF1">
    <property type="entry name" value="REP-ASSOCIATED TYROSINE TRANSPOSASE"/>
    <property type="match status" value="1"/>
</dbReference>
<dbReference type="SUPFAM" id="SSF143422">
    <property type="entry name" value="Transposase IS200-like"/>
    <property type="match status" value="1"/>
</dbReference>
<name>G6B129_9BACT</name>
<dbReference type="EMBL" id="AFZZ01000221">
    <property type="protein sequence ID" value="EHJ36960.1"/>
    <property type="molecule type" value="Genomic_DNA"/>
</dbReference>
<dbReference type="GeneID" id="78338029"/>
<dbReference type="PANTHER" id="PTHR36966">
    <property type="entry name" value="REP-ASSOCIATED TYROSINE TRANSPOSASE"/>
    <property type="match status" value="1"/>
</dbReference>
<organism evidence="2 3">
    <name type="scientific">Leyella stercorea DSM 18206</name>
    <dbReference type="NCBI Taxonomy" id="1002367"/>
    <lineage>
        <taxon>Bacteria</taxon>
        <taxon>Pseudomonadati</taxon>
        <taxon>Bacteroidota</taxon>
        <taxon>Bacteroidia</taxon>
        <taxon>Bacteroidales</taxon>
        <taxon>Prevotellaceae</taxon>
        <taxon>Leyella</taxon>
    </lineage>
</organism>
<sequence length="218" mass="26007">MTNPNNISYDVVQFLEKRKHIEIWGRKLPHWFQENKTMFVTFRLADSLPKNKVEEFLADRANMLKEEKRTAGNNTRKAYDIMMMRKMEYWLNNGYGNCILRREDVRNVLVEALYYYNNKEYLLHTFVVMPNHVHILLSSLTNKPINNIIGKVKGFTTFQLRKSLGINEDIWQKGIFDRILRNWDEFEKYVDYIVNIIQSINGPNITNNSPKYFLKACL</sequence>
<dbReference type="Pfam" id="PF01797">
    <property type="entry name" value="Y1_Tnp"/>
    <property type="match status" value="1"/>
</dbReference>
<proteinExistence type="predicted"/>
<dbReference type="HOGENOM" id="CLU_092744_1_0_10"/>
<dbReference type="SMART" id="SM01321">
    <property type="entry name" value="Y1_Tnp"/>
    <property type="match status" value="1"/>
</dbReference>
<dbReference type="RefSeq" id="WP_007902477.1">
    <property type="nucleotide sequence ID" value="NZ_JH379461.1"/>
</dbReference>
<dbReference type="GO" id="GO:0004803">
    <property type="term" value="F:transposase activity"/>
    <property type="evidence" value="ECO:0007669"/>
    <property type="project" value="InterPro"/>
</dbReference>
<dbReference type="GO" id="GO:0006313">
    <property type="term" value="P:DNA transposition"/>
    <property type="evidence" value="ECO:0007669"/>
    <property type="project" value="InterPro"/>
</dbReference>
<feature type="domain" description="Transposase IS200-like" evidence="1">
    <location>
        <begin position="89"/>
        <end position="196"/>
    </location>
</feature>